<feature type="domain" description="Putative beta-lactamase-inhibitor-like PepSY-like" evidence="1">
    <location>
        <begin position="53"/>
        <end position="139"/>
    </location>
</feature>
<organism evidence="2 3">
    <name type="scientific">Niabella yanshanensis</name>
    <dbReference type="NCBI Taxonomy" id="577386"/>
    <lineage>
        <taxon>Bacteria</taxon>
        <taxon>Pseudomonadati</taxon>
        <taxon>Bacteroidota</taxon>
        <taxon>Chitinophagia</taxon>
        <taxon>Chitinophagales</taxon>
        <taxon>Chitinophagaceae</taxon>
        <taxon>Niabella</taxon>
    </lineage>
</organism>
<protein>
    <submittedName>
        <fullName evidence="2">PepSY-like domain-containing protein</fullName>
    </submittedName>
</protein>
<name>A0ABZ0WBZ5_9BACT</name>
<evidence type="ECO:0000313" key="3">
    <source>
        <dbReference type="Proteomes" id="UP001325680"/>
    </source>
</evidence>
<reference evidence="2 3" key="1">
    <citation type="submission" date="2023-12" db="EMBL/GenBank/DDBJ databases">
        <title>Genome sequencing and assembly of bacterial species from a model synthetic community.</title>
        <authorList>
            <person name="Hogle S.L."/>
        </authorList>
    </citation>
    <scope>NUCLEOTIDE SEQUENCE [LARGE SCALE GENOMIC DNA]</scope>
    <source>
        <strain evidence="2 3">HAMBI_3031</strain>
    </source>
</reference>
<evidence type="ECO:0000313" key="2">
    <source>
        <dbReference type="EMBL" id="WQD40092.1"/>
    </source>
</evidence>
<dbReference type="Gene3D" id="3.10.450.360">
    <property type="match status" value="1"/>
</dbReference>
<keyword evidence="3" id="KW-1185">Reference proteome</keyword>
<accession>A0ABZ0WBZ5</accession>
<gene>
    <name evidence="2" type="ORF">U0035_08030</name>
</gene>
<dbReference type="InterPro" id="IPR021533">
    <property type="entry name" value="PepSY-like"/>
</dbReference>
<sequence length="144" mass="16603">MRTIILLILLVTGSYLNAQEVQSKNVPSIIINALQLKFPKATDVVWELENGLYKAEFEIGRQEFEVWLDHSGKLKRWKQDFDKEKLPGAVQSAIKKSFDGFAPSSVERLQEGRNVFYKMRLTKAKEKHKVLFTEHGKLLSNQVL</sequence>
<evidence type="ECO:0000259" key="1">
    <source>
        <dbReference type="Pfam" id="PF11396"/>
    </source>
</evidence>
<dbReference type="RefSeq" id="WP_162817758.1">
    <property type="nucleotide sequence ID" value="NZ_CP139960.1"/>
</dbReference>
<proteinExistence type="predicted"/>
<dbReference type="EMBL" id="CP139960">
    <property type="protein sequence ID" value="WQD40092.1"/>
    <property type="molecule type" value="Genomic_DNA"/>
</dbReference>
<dbReference type="Pfam" id="PF11396">
    <property type="entry name" value="PepSY_like"/>
    <property type="match status" value="1"/>
</dbReference>
<dbReference type="SUPFAM" id="SSF160574">
    <property type="entry name" value="BT0923-like"/>
    <property type="match status" value="1"/>
</dbReference>
<dbReference type="Proteomes" id="UP001325680">
    <property type="component" value="Chromosome"/>
</dbReference>